<dbReference type="AlphaFoldDB" id="A8RRH6"/>
<protein>
    <submittedName>
        <fullName evidence="2">Uncharacterized protein</fullName>
    </submittedName>
</protein>
<reference evidence="2 3" key="2">
    <citation type="submission" date="2007-09" db="EMBL/GenBank/DDBJ databases">
        <title>Draft genome sequence of Clostridium bolteae (ATCC BAA-613).</title>
        <authorList>
            <person name="Sudarsanam P."/>
            <person name="Ley R."/>
            <person name="Guruge J."/>
            <person name="Turnbaugh P.J."/>
            <person name="Mahowald M."/>
            <person name="Liep D."/>
            <person name="Gordon J."/>
        </authorList>
    </citation>
    <scope>NUCLEOTIDE SEQUENCE [LARGE SCALE GENOMIC DNA]</scope>
    <source>
        <strain evidence="3">ATCC BAA-613 / DSM 15670 / CCUG 46953 / JCM 12243 / WAL 16351</strain>
    </source>
</reference>
<reference evidence="2 3" key="1">
    <citation type="submission" date="2007-08" db="EMBL/GenBank/DDBJ databases">
        <authorList>
            <person name="Fulton L."/>
            <person name="Clifton S."/>
            <person name="Fulton B."/>
            <person name="Xu J."/>
            <person name="Minx P."/>
            <person name="Pepin K.H."/>
            <person name="Johnson M."/>
            <person name="Thiruvilangam P."/>
            <person name="Bhonagiri V."/>
            <person name="Nash W.E."/>
            <person name="Mardis E.R."/>
            <person name="Wilson R.K."/>
        </authorList>
    </citation>
    <scope>NUCLEOTIDE SEQUENCE [LARGE SCALE GENOMIC DNA]</scope>
    <source>
        <strain evidence="3">ATCC BAA-613 / DSM 15670 / CCUG 46953 / JCM 12243 / WAL 16351</strain>
    </source>
</reference>
<organism evidence="2 3">
    <name type="scientific">Enterocloster bolteae (strain ATCC BAA-613 / DSM 15670 / CCUG 46953 / JCM 12243 / WAL 16351)</name>
    <name type="common">Clostridium bolteae</name>
    <dbReference type="NCBI Taxonomy" id="411902"/>
    <lineage>
        <taxon>Bacteria</taxon>
        <taxon>Bacillati</taxon>
        <taxon>Bacillota</taxon>
        <taxon>Clostridia</taxon>
        <taxon>Lachnospirales</taxon>
        <taxon>Lachnospiraceae</taxon>
        <taxon>Enterocloster</taxon>
    </lineage>
</organism>
<gene>
    <name evidence="2" type="ORF">CLOBOL_03005</name>
</gene>
<evidence type="ECO:0000256" key="1">
    <source>
        <dbReference type="SAM" id="MobiDB-lite"/>
    </source>
</evidence>
<name>A8RRH6_ENTBW</name>
<accession>A8RRH6</accession>
<evidence type="ECO:0000313" key="2">
    <source>
        <dbReference type="EMBL" id="EDP16671.1"/>
    </source>
</evidence>
<evidence type="ECO:0000313" key="3">
    <source>
        <dbReference type="Proteomes" id="UP000005396"/>
    </source>
</evidence>
<feature type="compositionally biased region" description="Polar residues" evidence="1">
    <location>
        <begin position="1"/>
        <end position="10"/>
    </location>
</feature>
<dbReference type="HOGENOM" id="CLU_3151200_0_0_9"/>
<proteinExistence type="predicted"/>
<dbReference type="Proteomes" id="UP000005396">
    <property type="component" value="Unassembled WGS sequence"/>
</dbReference>
<sequence>MDLGYNNPTKSGLPGGVGVGTGADRRRTDVLLGTGNICYNIFNHYMIR</sequence>
<comment type="caution">
    <text evidence="2">The sequence shown here is derived from an EMBL/GenBank/DDBJ whole genome shotgun (WGS) entry which is preliminary data.</text>
</comment>
<feature type="region of interest" description="Disordered" evidence="1">
    <location>
        <begin position="1"/>
        <end position="20"/>
    </location>
</feature>
<dbReference type="PaxDb" id="411902-CLOBOL_03005"/>
<dbReference type="EMBL" id="ABCC02000028">
    <property type="protein sequence ID" value="EDP16671.1"/>
    <property type="molecule type" value="Genomic_DNA"/>
</dbReference>